<organism evidence="2 3">
    <name type="scientific">Arthrobotrys flagrans</name>
    <name type="common">Nematode-trapping fungus</name>
    <name type="synonym">Trichothecium flagrans</name>
    <dbReference type="NCBI Taxonomy" id="97331"/>
    <lineage>
        <taxon>Eukaryota</taxon>
        <taxon>Fungi</taxon>
        <taxon>Dikarya</taxon>
        <taxon>Ascomycota</taxon>
        <taxon>Pezizomycotina</taxon>
        <taxon>Orbiliomycetes</taxon>
        <taxon>Orbiliales</taxon>
        <taxon>Orbiliaceae</taxon>
        <taxon>Arthrobotrys</taxon>
    </lineage>
</organism>
<accession>A0A437AG28</accession>
<sequence length="264" mass="29529">MPQKSGPVRPKRVRKKAGMSLEEVLRMEKIRSSAPLQIMDGLKAQRGRPKRQWPNPVTRLNPYEHVPMVVNPQITAEPQIKPKSKGSYPPLKIVIESAPGTERSKRDVSITTFDQEPKKVKGKACREAGPQAEAGLPHHTLIVPPGYSYEDFRRASMSLSEAPSDVSTPTGSYPSTPLSTHYHATPELMSPPTFYHSPSELNNSIGVSSISLPPLLTPSAPNSWLTLPTLHQHDHYGRVEAPPWPWTSHDFYQQSYHSTDSYHY</sequence>
<dbReference type="Proteomes" id="UP000283090">
    <property type="component" value="Unassembled WGS sequence"/>
</dbReference>
<keyword evidence="3" id="KW-1185">Reference proteome</keyword>
<dbReference type="RefSeq" id="XP_067495624.1">
    <property type="nucleotide sequence ID" value="XM_067629622.1"/>
</dbReference>
<evidence type="ECO:0000313" key="2">
    <source>
        <dbReference type="EMBL" id="RVD90080.1"/>
    </source>
</evidence>
<feature type="region of interest" description="Disordered" evidence="1">
    <location>
        <begin position="160"/>
        <end position="184"/>
    </location>
</feature>
<dbReference type="EMBL" id="SAEB01000001">
    <property type="protein sequence ID" value="RVD90080.1"/>
    <property type="molecule type" value="Genomic_DNA"/>
</dbReference>
<evidence type="ECO:0000313" key="3">
    <source>
        <dbReference type="Proteomes" id="UP000283090"/>
    </source>
</evidence>
<evidence type="ECO:0000256" key="1">
    <source>
        <dbReference type="SAM" id="MobiDB-lite"/>
    </source>
</evidence>
<comment type="caution">
    <text evidence="2">The sequence shown here is derived from an EMBL/GenBank/DDBJ whole genome shotgun (WGS) entry which is preliminary data.</text>
</comment>
<dbReference type="OrthoDB" id="5309051at2759"/>
<dbReference type="VEuPathDB" id="FungiDB:DFL_001060"/>
<reference evidence="2 3" key="1">
    <citation type="submission" date="2019-01" db="EMBL/GenBank/DDBJ databases">
        <title>Intercellular communication is required for trap formation in the nematode-trapping fungus Duddingtonia flagrans.</title>
        <authorList>
            <person name="Youssar L."/>
            <person name="Wernet V."/>
            <person name="Hensel N."/>
            <person name="Hildebrandt H.-G."/>
            <person name="Fischer R."/>
        </authorList>
    </citation>
    <scope>NUCLEOTIDE SEQUENCE [LARGE SCALE GENOMIC DNA]</scope>
    <source>
        <strain evidence="2 3">CBS H-5679</strain>
    </source>
</reference>
<dbReference type="GeneID" id="93583371"/>
<proteinExistence type="predicted"/>
<feature type="compositionally biased region" description="Polar residues" evidence="1">
    <location>
        <begin position="160"/>
        <end position="179"/>
    </location>
</feature>
<gene>
    <name evidence="2" type="ORF">DFL_001060</name>
</gene>
<feature type="region of interest" description="Disordered" evidence="1">
    <location>
        <begin position="36"/>
        <end position="60"/>
    </location>
</feature>
<dbReference type="AlphaFoldDB" id="A0A437AG28"/>
<name>A0A437AG28_ARTFL</name>
<protein>
    <submittedName>
        <fullName evidence="2">Uncharacterized protein</fullName>
    </submittedName>
</protein>